<feature type="compositionally biased region" description="Polar residues" evidence="1">
    <location>
        <begin position="443"/>
        <end position="453"/>
    </location>
</feature>
<dbReference type="AlphaFoldDB" id="A0A8J6ARF1"/>
<sequence length="493" mass="55415">MSGKVCRISVQLADIQEEILDWSNKKINVSNNWVYALAYKSGAHKAETEVRQSHERKHNRLLLTTEIPESDRKRIASSTGDDEFFELRLYASQDDVHKLFAVLDLRDWLRTGKDSEGVPRPGTYLLKKRDERDTSYSTKQRMQKHMSDSKLQSRGVKKADISAFVDVYGVVLETPKVAAPRSATVSRTGSARSAGKARAAVSNPTPHISQHSSTATAEAKADGTDPAASVAKTSRASPAEAPRKPRTPATAKPASTTRRTPASAESRQSARPRPKPRPEPKPTDLDLYAWQMIENYLRQERGESWESVYGDIDLTAIKQQVAEIVRKDKVRRAPSSVRSTKPKGEVKIPEEPARYQSTLVDTDRSILARRAKQYLAEMAEIDRKAADDGRITELTATNQSLESELRQLKERKALYQAEIAAMEDVDKQLTAALELQRRKANEATENYAQTRRQGLTRRLDEQERWRQAHMAPEKKTKQEARVVHAAPDDLADV</sequence>
<dbReference type="Proteomes" id="UP000717585">
    <property type="component" value="Unassembled WGS sequence"/>
</dbReference>
<reference evidence="2" key="1">
    <citation type="submission" date="2021-05" db="EMBL/GenBank/DDBJ databases">
        <title>A free-living protist that lacks canonical eukaryotic 1 DNA replication and segregation systems.</title>
        <authorList>
            <person name="Salas-Leiva D.E."/>
            <person name="Tromer E.C."/>
            <person name="Curtis B.A."/>
            <person name="Jerlstrom-Hultqvist J."/>
            <person name="Kolisko M."/>
            <person name="Yi Z."/>
            <person name="Salas-Leiva J.S."/>
            <person name="Gallot-Lavallee L."/>
            <person name="Kops G.J.P.L."/>
            <person name="Archibald J.M."/>
            <person name="Simpson A.G.B."/>
            <person name="Roger A.J."/>
        </authorList>
    </citation>
    <scope>NUCLEOTIDE SEQUENCE</scope>
    <source>
        <strain evidence="2">BICM</strain>
    </source>
</reference>
<name>A0A8J6ARF1_9EUKA</name>
<feature type="compositionally biased region" description="Polar residues" evidence="1">
    <location>
        <begin position="202"/>
        <end position="216"/>
    </location>
</feature>
<dbReference type="EMBL" id="JAHDYR010000040">
    <property type="protein sequence ID" value="KAG9392053.1"/>
    <property type="molecule type" value="Genomic_DNA"/>
</dbReference>
<evidence type="ECO:0000256" key="1">
    <source>
        <dbReference type="SAM" id="MobiDB-lite"/>
    </source>
</evidence>
<feature type="region of interest" description="Disordered" evidence="1">
    <location>
        <begin position="441"/>
        <end position="493"/>
    </location>
</feature>
<feature type="region of interest" description="Disordered" evidence="1">
    <location>
        <begin position="179"/>
        <end position="286"/>
    </location>
</feature>
<protein>
    <submittedName>
        <fullName evidence="2">Uncharacterized protein</fullName>
    </submittedName>
</protein>
<feature type="compositionally biased region" description="Basic and acidic residues" evidence="1">
    <location>
        <begin position="457"/>
        <end position="482"/>
    </location>
</feature>
<accession>A0A8J6ARF1</accession>
<evidence type="ECO:0000313" key="3">
    <source>
        <dbReference type="Proteomes" id="UP000717585"/>
    </source>
</evidence>
<feature type="compositionally biased region" description="Low complexity" evidence="1">
    <location>
        <begin position="186"/>
        <end position="200"/>
    </location>
</feature>
<feature type="compositionally biased region" description="Polar residues" evidence="1">
    <location>
        <begin position="253"/>
        <end position="269"/>
    </location>
</feature>
<proteinExistence type="predicted"/>
<organism evidence="2 3">
    <name type="scientific">Carpediemonas membranifera</name>
    <dbReference type="NCBI Taxonomy" id="201153"/>
    <lineage>
        <taxon>Eukaryota</taxon>
        <taxon>Metamonada</taxon>
        <taxon>Carpediemonas-like organisms</taxon>
        <taxon>Carpediemonas</taxon>
    </lineage>
</organism>
<keyword evidence="3" id="KW-1185">Reference proteome</keyword>
<feature type="region of interest" description="Disordered" evidence="1">
    <location>
        <begin position="119"/>
        <end position="153"/>
    </location>
</feature>
<comment type="caution">
    <text evidence="2">The sequence shown here is derived from an EMBL/GenBank/DDBJ whole genome shotgun (WGS) entry which is preliminary data.</text>
</comment>
<evidence type="ECO:0000313" key="2">
    <source>
        <dbReference type="EMBL" id="KAG9392053.1"/>
    </source>
</evidence>
<gene>
    <name evidence="2" type="ORF">J8273_6644</name>
</gene>